<dbReference type="AlphaFoldDB" id="A0A2J8AGI3"/>
<dbReference type="InterPro" id="IPR011989">
    <property type="entry name" value="ARM-like"/>
</dbReference>
<keyword evidence="6" id="KW-1185">Reference proteome</keyword>
<evidence type="ECO:0000256" key="4">
    <source>
        <dbReference type="SAM" id="MobiDB-lite"/>
    </source>
</evidence>
<proteinExistence type="inferred from homology"/>
<evidence type="ECO:0000256" key="2">
    <source>
        <dbReference type="ARBA" id="ARBA00022448"/>
    </source>
</evidence>
<evidence type="ECO:0000313" key="6">
    <source>
        <dbReference type="Proteomes" id="UP000236333"/>
    </source>
</evidence>
<dbReference type="GO" id="GO:0015031">
    <property type="term" value="P:protein transport"/>
    <property type="evidence" value="ECO:0007669"/>
    <property type="project" value="UniProtKB-KW"/>
</dbReference>
<comment type="caution">
    <text evidence="5">The sequence shown here is derived from an EMBL/GenBank/DDBJ whole genome shotgun (WGS) entry which is preliminary data.</text>
</comment>
<gene>
    <name evidence="5" type="ORF">TSOC_001570</name>
</gene>
<reference evidence="5 6" key="1">
    <citation type="journal article" date="2017" name="Mol. Biol. Evol.">
        <title>The 4-celled Tetrabaena socialis nuclear genome reveals the essential components for genetic control of cell number at the origin of multicellularity in the volvocine lineage.</title>
        <authorList>
            <person name="Featherston J."/>
            <person name="Arakaki Y."/>
            <person name="Hanschen E.R."/>
            <person name="Ferris P.J."/>
            <person name="Michod R.E."/>
            <person name="Olson B.J.S.C."/>
            <person name="Nozaki H."/>
            <person name="Durand P.M."/>
        </authorList>
    </citation>
    <scope>NUCLEOTIDE SEQUENCE [LARGE SCALE GENOMIC DNA]</scope>
    <source>
        <strain evidence="5 6">NIES-571</strain>
    </source>
</reference>
<dbReference type="Proteomes" id="UP000236333">
    <property type="component" value="Unassembled WGS sequence"/>
</dbReference>
<protein>
    <submittedName>
        <fullName evidence="5">Importin subunit alpha-2</fullName>
    </submittedName>
</protein>
<feature type="region of interest" description="Disordered" evidence="4">
    <location>
        <begin position="159"/>
        <end position="179"/>
    </location>
</feature>
<comment type="similarity">
    <text evidence="1">Belongs to the importin alpha family.</text>
</comment>
<evidence type="ECO:0000313" key="5">
    <source>
        <dbReference type="EMBL" id="PNH11612.1"/>
    </source>
</evidence>
<dbReference type="InterPro" id="IPR000225">
    <property type="entry name" value="Armadillo"/>
</dbReference>
<keyword evidence="3" id="KW-0653">Protein transport</keyword>
<dbReference type="Gene3D" id="1.25.10.10">
    <property type="entry name" value="Leucine-rich Repeat Variant"/>
    <property type="match status" value="1"/>
</dbReference>
<keyword evidence="2" id="KW-0813">Transport</keyword>
<dbReference type="PANTHER" id="PTHR23316">
    <property type="entry name" value="IMPORTIN ALPHA"/>
    <property type="match status" value="1"/>
</dbReference>
<dbReference type="OrthoDB" id="530432at2759"/>
<name>A0A2J8AGI3_9CHLO</name>
<sequence length="179" mass="18658">MASPNPSCPSFAWRRRTRKDEAKQPVFATRTSLSILVPAELQTVLRPRPPQEFSPDDLPPAFAAVKGSKRAHWLPAVVALRLALSKVVDPPIQAVVESGVLPRLAAFMSYADVAGLPLQAAWAATNVASGSSAQCAAVVEAGAVAPALALMNAQDAELREQVGGRQGGGEGKTKAPSVS</sequence>
<dbReference type="Pfam" id="PF00514">
    <property type="entry name" value="Arm"/>
    <property type="match status" value="1"/>
</dbReference>
<evidence type="ECO:0000256" key="1">
    <source>
        <dbReference type="ARBA" id="ARBA00010394"/>
    </source>
</evidence>
<accession>A0A2J8AGI3</accession>
<dbReference type="SUPFAM" id="SSF48371">
    <property type="entry name" value="ARM repeat"/>
    <property type="match status" value="1"/>
</dbReference>
<feature type="region of interest" description="Disordered" evidence="4">
    <location>
        <begin position="1"/>
        <end position="24"/>
    </location>
</feature>
<dbReference type="InterPro" id="IPR016024">
    <property type="entry name" value="ARM-type_fold"/>
</dbReference>
<organism evidence="5 6">
    <name type="scientific">Tetrabaena socialis</name>
    <dbReference type="NCBI Taxonomy" id="47790"/>
    <lineage>
        <taxon>Eukaryota</taxon>
        <taxon>Viridiplantae</taxon>
        <taxon>Chlorophyta</taxon>
        <taxon>core chlorophytes</taxon>
        <taxon>Chlorophyceae</taxon>
        <taxon>CS clade</taxon>
        <taxon>Chlamydomonadales</taxon>
        <taxon>Tetrabaenaceae</taxon>
        <taxon>Tetrabaena</taxon>
    </lineage>
</organism>
<evidence type="ECO:0000256" key="3">
    <source>
        <dbReference type="ARBA" id="ARBA00022927"/>
    </source>
</evidence>
<dbReference type="EMBL" id="PGGS01000026">
    <property type="protein sequence ID" value="PNH11612.1"/>
    <property type="molecule type" value="Genomic_DNA"/>
</dbReference>